<keyword evidence="1" id="KW-0472">Membrane</keyword>
<keyword evidence="3" id="KW-1185">Reference proteome</keyword>
<sequence length="87" mass="10175">MTTWQNGLWLLCFLVLIALAPRITRYFDLHQRFFNSIALNSIAFLVYSIIILALYLPVRIGTIVLLIISNVVFDGWLIYRHRHNSPD</sequence>
<proteinExistence type="predicted"/>
<organism evidence="2 3">
    <name type="scientific">Levilactobacillus koreensis</name>
    <dbReference type="NCBI Taxonomy" id="637971"/>
    <lineage>
        <taxon>Bacteria</taxon>
        <taxon>Bacillati</taxon>
        <taxon>Bacillota</taxon>
        <taxon>Bacilli</taxon>
        <taxon>Lactobacillales</taxon>
        <taxon>Lactobacillaceae</taxon>
        <taxon>Levilactobacillus</taxon>
    </lineage>
</organism>
<evidence type="ECO:0000313" key="3">
    <source>
        <dbReference type="Proteomes" id="UP000036000"/>
    </source>
</evidence>
<evidence type="ECO:0000313" key="2">
    <source>
        <dbReference type="EMBL" id="AKP64423.1"/>
    </source>
</evidence>
<feature type="transmembrane region" description="Helical" evidence="1">
    <location>
        <begin position="6"/>
        <end position="24"/>
    </location>
</feature>
<gene>
    <name evidence="2" type="ORF">ABN16_05025</name>
</gene>
<accession>A0AAC8ZGA6</accession>
<protein>
    <submittedName>
        <fullName evidence="2">Uncharacterized protein</fullName>
    </submittedName>
</protein>
<evidence type="ECO:0000256" key="1">
    <source>
        <dbReference type="SAM" id="Phobius"/>
    </source>
</evidence>
<dbReference type="AlphaFoldDB" id="A0AAC8ZGA6"/>
<dbReference type="KEGG" id="lko:ABN16_05025"/>
<keyword evidence="1" id="KW-0812">Transmembrane</keyword>
<dbReference type="EMBL" id="CP012033">
    <property type="protein sequence ID" value="AKP64423.1"/>
    <property type="molecule type" value="Genomic_DNA"/>
</dbReference>
<keyword evidence="1" id="KW-1133">Transmembrane helix</keyword>
<feature type="transmembrane region" description="Helical" evidence="1">
    <location>
        <begin position="36"/>
        <end position="56"/>
    </location>
</feature>
<name>A0AAC8ZGA6_9LACO</name>
<reference evidence="2 3" key="1">
    <citation type="submission" date="2015-07" db="EMBL/GenBank/DDBJ databases">
        <title>Lactobacillus korensis/26-25/ whole genome sequencing.</title>
        <authorList>
            <person name="Kim M.K."/>
            <person name="Im W.-T."/>
            <person name="Srinivasan S."/>
            <person name="Lee J.-J."/>
        </authorList>
    </citation>
    <scope>NUCLEOTIDE SEQUENCE [LARGE SCALE GENOMIC DNA]</scope>
    <source>
        <strain evidence="2 3">26-25</strain>
    </source>
</reference>
<dbReference type="RefSeq" id="WP_048733458.1">
    <property type="nucleotide sequence ID" value="NZ_CP012033.1"/>
</dbReference>
<feature type="transmembrane region" description="Helical" evidence="1">
    <location>
        <begin position="62"/>
        <end position="79"/>
    </location>
</feature>
<dbReference type="Proteomes" id="UP000036000">
    <property type="component" value="Chromosome"/>
</dbReference>